<dbReference type="SUPFAM" id="SSF55781">
    <property type="entry name" value="GAF domain-like"/>
    <property type="match status" value="1"/>
</dbReference>
<dbReference type="SMART" id="SM00421">
    <property type="entry name" value="HTH_LUXR"/>
    <property type="match status" value="1"/>
</dbReference>
<dbReference type="PANTHER" id="PTHR44688">
    <property type="entry name" value="DNA-BINDING TRANSCRIPTIONAL ACTIVATOR DEVR_DOSR"/>
    <property type="match status" value="1"/>
</dbReference>
<comment type="caution">
    <text evidence="5">The sequence shown here is derived from an EMBL/GenBank/DDBJ whole genome shotgun (WGS) entry which is preliminary data.</text>
</comment>
<dbReference type="EMBL" id="PZPL01000001">
    <property type="protein sequence ID" value="PTL72255.1"/>
    <property type="molecule type" value="Genomic_DNA"/>
</dbReference>
<dbReference type="CDD" id="cd06170">
    <property type="entry name" value="LuxR_C_like"/>
    <property type="match status" value="1"/>
</dbReference>
<gene>
    <name evidence="5" type="ORF">C1I63_04950</name>
</gene>
<evidence type="ECO:0000256" key="2">
    <source>
        <dbReference type="ARBA" id="ARBA00023125"/>
    </source>
</evidence>
<dbReference type="InterPro" id="IPR036388">
    <property type="entry name" value="WH-like_DNA-bd_sf"/>
</dbReference>
<dbReference type="PRINTS" id="PR00038">
    <property type="entry name" value="HTHLUXR"/>
</dbReference>
<keyword evidence="2" id="KW-0238">DNA-binding</keyword>
<dbReference type="RefSeq" id="WP_107573983.1">
    <property type="nucleotide sequence ID" value="NZ_PZPL01000001.1"/>
</dbReference>
<dbReference type="GO" id="GO:0006355">
    <property type="term" value="P:regulation of DNA-templated transcription"/>
    <property type="evidence" value="ECO:0007669"/>
    <property type="project" value="InterPro"/>
</dbReference>
<keyword evidence="6" id="KW-1185">Reference proteome</keyword>
<evidence type="ECO:0000313" key="5">
    <source>
        <dbReference type="EMBL" id="PTL72255.1"/>
    </source>
</evidence>
<evidence type="ECO:0000256" key="3">
    <source>
        <dbReference type="ARBA" id="ARBA00023163"/>
    </source>
</evidence>
<keyword evidence="3" id="KW-0804">Transcription</keyword>
<dbReference type="AlphaFoldDB" id="A0A2T4URW4"/>
<dbReference type="GO" id="GO:0003677">
    <property type="term" value="F:DNA binding"/>
    <property type="evidence" value="ECO:0007669"/>
    <property type="project" value="UniProtKB-KW"/>
</dbReference>
<dbReference type="Gene3D" id="1.10.10.10">
    <property type="entry name" value="Winged helix-like DNA-binding domain superfamily/Winged helix DNA-binding domain"/>
    <property type="match status" value="1"/>
</dbReference>
<feature type="domain" description="HTH luxR-type" evidence="4">
    <location>
        <begin position="260"/>
        <end position="325"/>
    </location>
</feature>
<proteinExistence type="predicted"/>
<evidence type="ECO:0000313" key="6">
    <source>
        <dbReference type="Proteomes" id="UP000241085"/>
    </source>
</evidence>
<dbReference type="InterPro" id="IPR016032">
    <property type="entry name" value="Sig_transdc_resp-reg_C-effctor"/>
</dbReference>
<name>A0A2T4URW4_9MICO</name>
<reference evidence="5 6" key="1">
    <citation type="submission" date="2018-03" db="EMBL/GenBank/DDBJ databases">
        <title>Bacteriophage NCPPB3778 and a type I-E CRISPR drive the evolution of the US Biological Select Agent, Rathayibacter toxicus.</title>
        <authorList>
            <person name="Davis E.W.II."/>
            <person name="Tabima J.F."/>
            <person name="Weisberg A.J."/>
            <person name="Dantas Lopes L."/>
            <person name="Wiseman M.S."/>
            <person name="Wiseman M.S."/>
            <person name="Pupko T."/>
            <person name="Belcher M.S."/>
            <person name="Sechler A.J."/>
            <person name="Tancos M.A."/>
            <person name="Schroeder B.K."/>
            <person name="Murray T.D."/>
            <person name="Luster D.G."/>
            <person name="Schneider W.L."/>
            <person name="Rogers E."/>
            <person name="Andreote F.D."/>
            <person name="Grunwald N.J."/>
            <person name="Putnam M.L."/>
            <person name="Chang J.H."/>
        </authorList>
    </citation>
    <scope>NUCLEOTIDE SEQUENCE [LARGE SCALE GENOMIC DNA]</scope>
    <source>
        <strain evidence="5 6">DSM 15933</strain>
    </source>
</reference>
<dbReference type="SUPFAM" id="SSF46894">
    <property type="entry name" value="C-terminal effector domain of the bipartite response regulators"/>
    <property type="match status" value="1"/>
</dbReference>
<organism evidence="5 6">
    <name type="scientific">Rathayibacter caricis DSM 15933</name>
    <dbReference type="NCBI Taxonomy" id="1328867"/>
    <lineage>
        <taxon>Bacteria</taxon>
        <taxon>Bacillati</taxon>
        <taxon>Actinomycetota</taxon>
        <taxon>Actinomycetes</taxon>
        <taxon>Micrococcales</taxon>
        <taxon>Microbacteriaceae</taxon>
        <taxon>Rathayibacter</taxon>
    </lineage>
</organism>
<evidence type="ECO:0000256" key="1">
    <source>
        <dbReference type="ARBA" id="ARBA00023015"/>
    </source>
</evidence>
<dbReference type="Proteomes" id="UP000241085">
    <property type="component" value="Unassembled WGS sequence"/>
</dbReference>
<dbReference type="InterPro" id="IPR000792">
    <property type="entry name" value="Tscrpt_reg_LuxR_C"/>
</dbReference>
<dbReference type="PROSITE" id="PS50043">
    <property type="entry name" value="HTH_LUXR_2"/>
    <property type="match status" value="1"/>
</dbReference>
<dbReference type="Pfam" id="PF00196">
    <property type="entry name" value="GerE"/>
    <property type="match status" value="1"/>
</dbReference>
<evidence type="ECO:0000259" key="4">
    <source>
        <dbReference type="PROSITE" id="PS50043"/>
    </source>
</evidence>
<dbReference type="PROSITE" id="PS00622">
    <property type="entry name" value="HTH_LUXR_1"/>
    <property type="match status" value="1"/>
</dbReference>
<dbReference type="PANTHER" id="PTHR44688:SF16">
    <property type="entry name" value="DNA-BINDING TRANSCRIPTIONAL ACTIVATOR DEVR_DOSR"/>
    <property type="match status" value="1"/>
</dbReference>
<sequence length="336" mass="35530">MTRSAALEFADIAARPGPVHERAQALLDELRRHVPFDGAWMALAAPGPVGYSSVASIDLDESSVRYLSGPQMVHDIERTGADRARPPISVSDVPFSSGDLRTWAECLLPAGFRETLSVALFEGGGRHVGFLTVLFRSADPPSQTLRRRLARLLPKLASGIDPVRSLAASAVLVGGAGAGVVLLPDHGVASLPGLSADELLTADSALIDAARDALGEGRNYASFLWPRGRRQSPDGYVRVTVLACGRELAAVIRGVVVLSPATRLRGLTPRELEVLGHVIEGCSNLEIARALGVAPRTVAAHLEHILVKLDATSRTLAAVRAERAGLYVPLARARPG</sequence>
<keyword evidence="1" id="KW-0805">Transcription regulation</keyword>
<accession>A0A2T4URW4</accession>
<protein>
    <submittedName>
        <fullName evidence="5">Helix-turn-helix transcriptional regulator</fullName>
    </submittedName>
</protein>